<dbReference type="GO" id="GO:0004867">
    <property type="term" value="F:serine-type endopeptidase inhibitor activity"/>
    <property type="evidence" value="ECO:0007669"/>
    <property type="project" value="InterPro"/>
</dbReference>
<feature type="compositionally biased region" description="Polar residues" evidence="1">
    <location>
        <begin position="253"/>
        <end position="264"/>
    </location>
</feature>
<dbReference type="AlphaFoldDB" id="A0A224YBG8"/>
<protein>
    <submittedName>
        <fullName evidence="3">Pancreatic trypsin inhibitor</fullName>
    </submittedName>
</protein>
<dbReference type="SUPFAM" id="SSF57362">
    <property type="entry name" value="BPTI-like"/>
    <property type="match status" value="1"/>
</dbReference>
<feature type="compositionally biased region" description="Basic and acidic residues" evidence="1">
    <location>
        <begin position="306"/>
        <end position="344"/>
    </location>
</feature>
<accession>A0A224YBG8</accession>
<evidence type="ECO:0000256" key="1">
    <source>
        <dbReference type="SAM" id="MobiDB-lite"/>
    </source>
</evidence>
<feature type="compositionally biased region" description="Basic residues" evidence="1">
    <location>
        <begin position="265"/>
        <end position="278"/>
    </location>
</feature>
<feature type="region of interest" description="Disordered" evidence="1">
    <location>
        <begin position="188"/>
        <end position="344"/>
    </location>
</feature>
<feature type="compositionally biased region" description="Polar residues" evidence="1">
    <location>
        <begin position="227"/>
        <end position="236"/>
    </location>
</feature>
<evidence type="ECO:0000313" key="3">
    <source>
        <dbReference type="EMBL" id="MAA11603.1"/>
    </source>
</evidence>
<feature type="chain" id="PRO_5012058805" evidence="2">
    <location>
        <begin position="22"/>
        <end position="344"/>
    </location>
</feature>
<organism evidence="3">
    <name type="scientific">Rhipicephalus zambeziensis</name>
    <dbReference type="NCBI Taxonomy" id="60191"/>
    <lineage>
        <taxon>Eukaryota</taxon>
        <taxon>Metazoa</taxon>
        <taxon>Ecdysozoa</taxon>
        <taxon>Arthropoda</taxon>
        <taxon>Chelicerata</taxon>
        <taxon>Arachnida</taxon>
        <taxon>Acari</taxon>
        <taxon>Parasitiformes</taxon>
        <taxon>Ixodida</taxon>
        <taxon>Ixodoidea</taxon>
        <taxon>Ixodidae</taxon>
        <taxon>Rhipicephalinae</taxon>
        <taxon>Rhipicephalus</taxon>
        <taxon>Rhipicephalus</taxon>
    </lineage>
</organism>
<dbReference type="EMBL" id="GFPF01000457">
    <property type="protein sequence ID" value="MAA11603.1"/>
    <property type="molecule type" value="Transcribed_RNA"/>
</dbReference>
<reference evidence="3" key="1">
    <citation type="journal article" date="2017" name="Parasit. Vectors">
        <title>Sialotranscriptomics of Rhipicephalus zambeziensis reveals intricate expression profiles of secretory proteins and suggests tight temporal transcriptional regulation during blood-feeding.</title>
        <authorList>
            <person name="de Castro M.H."/>
            <person name="de Klerk D."/>
            <person name="Pienaar R."/>
            <person name="Rees D.J.G."/>
            <person name="Mans B.J."/>
        </authorList>
    </citation>
    <scope>NUCLEOTIDE SEQUENCE</scope>
    <source>
        <tissue evidence="3">Salivary glands</tissue>
    </source>
</reference>
<evidence type="ECO:0000256" key="2">
    <source>
        <dbReference type="SAM" id="SignalP"/>
    </source>
</evidence>
<keyword evidence="2" id="KW-0732">Signal</keyword>
<proteinExistence type="predicted"/>
<name>A0A224YBG8_9ACAR</name>
<feature type="signal peptide" evidence="2">
    <location>
        <begin position="1"/>
        <end position="21"/>
    </location>
</feature>
<dbReference type="InterPro" id="IPR036880">
    <property type="entry name" value="Kunitz_BPTI_sf"/>
</dbReference>
<sequence length="344" mass="39667">MVNAHVLCLLLTAHVIPQHLASPFGRGTQKLHNKCLTATTVEGCDTILLSWSYSNETNDCEKGFVCHECPNRFETFDDCSNACNMVSIPIEKPKPVPKPIFPKPKPKPRRRSCRFWLMRGGCCQAVWLDFAKNFWGKMRRQLFYTGCRQDKNRIFVYDFSAKKCREVKNHRPKEDEWAKENQLYDISDRARGCPRKSSRPSTGKPGRTTKLSTGPPHTLSRKPSKPNLRNETSNFTRRPGSTPEHRPYKPNKRNQTSKPNNRPSSQHRPKKTGGRNKNPKQEATNSEHENALRNQHKPPKHTQRRKPIEDSGFRRSNQEHGASGERNDNTHSNADRHHESNYLN</sequence>
<feature type="compositionally biased region" description="Basic residues" evidence="1">
    <location>
        <begin position="294"/>
        <end position="305"/>
    </location>
</feature>
<dbReference type="CDD" id="cd00109">
    <property type="entry name" value="Kunitz-type"/>
    <property type="match status" value="1"/>
</dbReference>
<dbReference type="Gene3D" id="4.10.410.10">
    <property type="entry name" value="Pancreatic trypsin inhibitor Kunitz domain"/>
    <property type="match status" value="1"/>
</dbReference>